<feature type="transmembrane region" description="Helical" evidence="1">
    <location>
        <begin position="287"/>
        <end position="307"/>
    </location>
</feature>
<comment type="caution">
    <text evidence="3">The sequence shown here is derived from an EMBL/GenBank/DDBJ whole genome shotgun (WGS) entry which is preliminary data.</text>
</comment>
<feature type="transmembrane region" description="Helical" evidence="1">
    <location>
        <begin position="200"/>
        <end position="218"/>
    </location>
</feature>
<dbReference type="AlphaFoldDB" id="A0A6M1L439"/>
<feature type="transmembrane region" description="Helical" evidence="1">
    <location>
        <begin position="91"/>
        <end position="109"/>
    </location>
</feature>
<feature type="transmembrane region" description="Helical" evidence="1">
    <location>
        <begin position="255"/>
        <end position="275"/>
    </location>
</feature>
<keyword evidence="3" id="KW-0012">Acyltransferase</keyword>
<accession>A0A6M1L439</accession>
<dbReference type="Proteomes" id="UP000479499">
    <property type="component" value="Unassembled WGS sequence"/>
</dbReference>
<dbReference type="Pfam" id="PF01757">
    <property type="entry name" value="Acyl_transf_3"/>
    <property type="match status" value="1"/>
</dbReference>
<feature type="transmembrane region" description="Helical" evidence="1">
    <location>
        <begin position="20"/>
        <end position="41"/>
    </location>
</feature>
<name>A0A6M1L439_9STRE</name>
<reference evidence="3 4" key="1">
    <citation type="submission" date="2020-02" db="EMBL/GenBank/DDBJ databases">
        <title>M-like protein SrM is not crucial to the virulence of a novel isolate of Streptococcus equi subsp. ruminatorum from Macaca mulatta.</title>
        <authorList>
            <person name="Guo G."/>
            <person name="Cheng L."/>
            <person name="Zhang W."/>
        </authorList>
    </citation>
    <scope>NUCLEOTIDE SEQUENCE [LARGE SCALE GENOMIC DNA]</scope>
    <source>
        <strain evidence="3 4">FJ1804</strain>
    </source>
</reference>
<feature type="transmembrane region" description="Helical" evidence="1">
    <location>
        <begin position="115"/>
        <end position="145"/>
    </location>
</feature>
<feature type="transmembrane region" description="Helical" evidence="1">
    <location>
        <begin position="319"/>
        <end position="339"/>
    </location>
</feature>
<evidence type="ECO:0000256" key="1">
    <source>
        <dbReference type="SAM" id="Phobius"/>
    </source>
</evidence>
<feature type="domain" description="Acyltransferase 3" evidence="2">
    <location>
        <begin position="23"/>
        <end position="327"/>
    </location>
</feature>
<dbReference type="InterPro" id="IPR002656">
    <property type="entry name" value="Acyl_transf_3_dom"/>
</dbReference>
<protein>
    <submittedName>
        <fullName evidence="3">Acyltransferase</fullName>
    </submittedName>
</protein>
<proteinExistence type="predicted"/>
<gene>
    <name evidence="3" type="ORF">G5B50_09180</name>
</gene>
<keyword evidence="3" id="KW-0808">Transferase</keyword>
<feature type="transmembrane region" description="Helical" evidence="1">
    <location>
        <begin position="230"/>
        <end position="249"/>
    </location>
</feature>
<evidence type="ECO:0000259" key="2">
    <source>
        <dbReference type="Pfam" id="PF01757"/>
    </source>
</evidence>
<keyword evidence="1" id="KW-0812">Transmembrane</keyword>
<keyword evidence="1" id="KW-0472">Membrane</keyword>
<feature type="transmembrane region" description="Helical" evidence="1">
    <location>
        <begin position="157"/>
        <end position="177"/>
    </location>
</feature>
<organism evidence="3 4">
    <name type="scientific">Streptococcus equi subsp. ruminatorum</name>
    <dbReference type="NCBI Taxonomy" id="254358"/>
    <lineage>
        <taxon>Bacteria</taxon>
        <taxon>Bacillati</taxon>
        <taxon>Bacillota</taxon>
        <taxon>Bacilli</taxon>
        <taxon>Lactobacillales</taxon>
        <taxon>Streptococcaceae</taxon>
        <taxon>Streptococcus</taxon>
    </lineage>
</organism>
<keyword evidence="1" id="KW-1133">Transmembrane helix</keyword>
<dbReference type="GO" id="GO:0016747">
    <property type="term" value="F:acyltransferase activity, transferring groups other than amino-acyl groups"/>
    <property type="evidence" value="ECO:0007669"/>
    <property type="project" value="InterPro"/>
</dbReference>
<feature type="transmembrane region" description="Helical" evidence="1">
    <location>
        <begin position="53"/>
        <end position="70"/>
    </location>
</feature>
<evidence type="ECO:0000313" key="3">
    <source>
        <dbReference type="EMBL" id="NGL84928.1"/>
    </source>
</evidence>
<evidence type="ECO:0000313" key="4">
    <source>
        <dbReference type="Proteomes" id="UP000479499"/>
    </source>
</evidence>
<sequence length="352" mass="40992">MIELMTKESQKVTDSLNTSVVSLLQYCFAIMVIVIHSGRLFQYEPLHFFLKSFLGRMAVPYFLICTAFFLRGRLREANREKQYFKQMLKTYLLWSLIYLPYAYAFFESLRLPKHYLPLGLCLALSYFGMCYHLWYIPALWLGWVLVQLSLKTFGQRVTLIIVAGLYLLGSMETYSHFLSSTPFEPLLTGYMHIFQTSRNGIFYTPAYLCAGCLLYDHFSSSLFSQRYMRKAAVCLILLALESLLIYHHQGLDKNFFLLSALFITFLFNASVRTSLLSKYSLAKLKRLSYYYFFLHPMFIESSLFLLKPYQLAPATKGKLVFLMTLLATHLCSEGLMLLVRSQAHAKAYLRRQ</sequence>
<dbReference type="EMBL" id="JAAKFZ010000032">
    <property type="protein sequence ID" value="NGL84928.1"/>
    <property type="molecule type" value="Genomic_DNA"/>
</dbReference>